<dbReference type="EMBL" id="AP023368">
    <property type="protein sequence ID" value="BCJ97746.1"/>
    <property type="molecule type" value="Genomic_DNA"/>
</dbReference>
<feature type="transmembrane region" description="Helical" evidence="1">
    <location>
        <begin position="6"/>
        <end position="24"/>
    </location>
</feature>
<proteinExistence type="predicted"/>
<keyword evidence="1" id="KW-0812">Transmembrane</keyword>
<keyword evidence="1" id="KW-0472">Membrane</keyword>
<name>A0A7I8DN78_9FIRM</name>
<protein>
    <recommendedName>
        <fullName evidence="4">SdpI family protein</fullName>
    </recommendedName>
</protein>
<keyword evidence="3" id="KW-1185">Reference proteome</keyword>
<evidence type="ECO:0000313" key="3">
    <source>
        <dbReference type="Proteomes" id="UP000515703"/>
    </source>
</evidence>
<dbReference type="RefSeq" id="WP_185258143.1">
    <property type="nucleotide sequence ID" value="NZ_AP023368.1"/>
</dbReference>
<feature type="transmembrane region" description="Helical" evidence="1">
    <location>
        <begin position="45"/>
        <end position="67"/>
    </location>
</feature>
<reference evidence="2 3" key="1">
    <citation type="submission" date="2020-08" db="EMBL/GenBank/DDBJ databases">
        <title>Draft genome sequencing of an Anaerocolumna strain isolated from anoxic soil subjected to BSD treatment.</title>
        <authorList>
            <person name="Uek A."/>
            <person name="Tonouchi A."/>
        </authorList>
    </citation>
    <scope>NUCLEOTIDE SEQUENCE [LARGE SCALE GENOMIC DNA]</scope>
    <source>
        <strain evidence="2 3">CTTW</strain>
    </source>
</reference>
<organism evidence="2 3">
    <name type="scientific">Anaerocolumna chitinilytica</name>
    <dbReference type="NCBI Taxonomy" id="1727145"/>
    <lineage>
        <taxon>Bacteria</taxon>
        <taxon>Bacillati</taxon>
        <taxon>Bacillota</taxon>
        <taxon>Clostridia</taxon>
        <taxon>Lachnospirales</taxon>
        <taxon>Lachnospiraceae</taxon>
        <taxon>Anaerocolumna</taxon>
    </lineage>
</organism>
<keyword evidence="1" id="KW-1133">Transmembrane helix</keyword>
<evidence type="ECO:0008006" key="4">
    <source>
        <dbReference type="Google" id="ProtNLM"/>
    </source>
</evidence>
<gene>
    <name evidence="2" type="ORF">bsdcttw_07870</name>
</gene>
<dbReference type="AlphaFoldDB" id="A0A7I8DN78"/>
<dbReference type="Proteomes" id="UP000515703">
    <property type="component" value="Chromosome"/>
</dbReference>
<evidence type="ECO:0000256" key="1">
    <source>
        <dbReference type="SAM" id="Phobius"/>
    </source>
</evidence>
<dbReference type="KEGG" id="acht:bsdcttw_07870"/>
<accession>A0A7I8DN78</accession>
<feature type="transmembrane region" description="Helical" evidence="1">
    <location>
        <begin position="79"/>
        <end position="101"/>
    </location>
</feature>
<evidence type="ECO:0000313" key="2">
    <source>
        <dbReference type="EMBL" id="BCJ97746.1"/>
    </source>
</evidence>
<sequence>MVNIGFGLLFFALSLFLYFISPIYKKNILGYKSMQQGMYKDVWMLSNKCFGLLVMIGSIIYLTMAITFKISDIKHYDALLNQCGTFYIFLSILVTEVYTFISSQKRKKIEK</sequence>
<reference evidence="2 3" key="2">
    <citation type="submission" date="2020-08" db="EMBL/GenBank/DDBJ databases">
        <authorList>
            <person name="Ueki A."/>
            <person name="Tonouchi A."/>
        </authorList>
    </citation>
    <scope>NUCLEOTIDE SEQUENCE [LARGE SCALE GENOMIC DNA]</scope>
    <source>
        <strain evidence="2 3">CTTW</strain>
    </source>
</reference>